<evidence type="ECO:0000313" key="2">
    <source>
        <dbReference type="EMBL" id="KAG6761593.1"/>
    </source>
</evidence>
<reference evidence="2" key="1">
    <citation type="journal article" date="2020" name="bioRxiv">
        <title>Hybrid origin of Populus tomentosa Carr. identified through genome sequencing and phylogenomic analysis.</title>
        <authorList>
            <person name="An X."/>
            <person name="Gao K."/>
            <person name="Chen Z."/>
            <person name="Li J."/>
            <person name="Yang X."/>
            <person name="Yang X."/>
            <person name="Zhou J."/>
            <person name="Guo T."/>
            <person name="Zhao T."/>
            <person name="Huang S."/>
            <person name="Miao D."/>
            <person name="Khan W.U."/>
            <person name="Rao P."/>
            <person name="Ye M."/>
            <person name="Lei B."/>
            <person name="Liao W."/>
            <person name="Wang J."/>
            <person name="Ji L."/>
            <person name="Li Y."/>
            <person name="Guo B."/>
            <person name="Mustafa N.S."/>
            <person name="Li S."/>
            <person name="Yun Q."/>
            <person name="Keller S.R."/>
            <person name="Mao J."/>
            <person name="Zhang R."/>
            <person name="Strauss S.H."/>
        </authorList>
    </citation>
    <scope>NUCLEOTIDE SEQUENCE</scope>
    <source>
        <strain evidence="2">GM15</strain>
        <tissue evidence="2">Leaf</tissue>
    </source>
</reference>
<feature type="compositionally biased region" description="Polar residues" evidence="1">
    <location>
        <begin position="268"/>
        <end position="282"/>
    </location>
</feature>
<comment type="caution">
    <text evidence="2">The sequence shown here is derived from an EMBL/GenBank/DDBJ whole genome shotgun (WGS) entry which is preliminary data.</text>
</comment>
<dbReference type="AlphaFoldDB" id="A0A8X7YZF2"/>
<evidence type="ECO:0000256" key="1">
    <source>
        <dbReference type="SAM" id="MobiDB-lite"/>
    </source>
</evidence>
<gene>
    <name evidence="2" type="ORF">POTOM_034821</name>
</gene>
<organism evidence="2 3">
    <name type="scientific">Populus tomentosa</name>
    <name type="common">Chinese white poplar</name>
    <dbReference type="NCBI Taxonomy" id="118781"/>
    <lineage>
        <taxon>Eukaryota</taxon>
        <taxon>Viridiplantae</taxon>
        <taxon>Streptophyta</taxon>
        <taxon>Embryophyta</taxon>
        <taxon>Tracheophyta</taxon>
        <taxon>Spermatophyta</taxon>
        <taxon>Magnoliopsida</taxon>
        <taxon>eudicotyledons</taxon>
        <taxon>Gunneridae</taxon>
        <taxon>Pentapetalae</taxon>
        <taxon>rosids</taxon>
        <taxon>fabids</taxon>
        <taxon>Malpighiales</taxon>
        <taxon>Salicaceae</taxon>
        <taxon>Saliceae</taxon>
        <taxon>Populus</taxon>
    </lineage>
</organism>
<accession>A0A8X7YZF2</accession>
<dbReference type="EMBL" id="JAAWWB010000018">
    <property type="protein sequence ID" value="KAG6761593.1"/>
    <property type="molecule type" value="Genomic_DNA"/>
</dbReference>
<protein>
    <submittedName>
        <fullName evidence="2">Uncharacterized protein</fullName>
    </submittedName>
</protein>
<dbReference type="PANTHER" id="PTHR36388">
    <property type="entry name" value="OS02G0469000 PROTEIN"/>
    <property type="match status" value="1"/>
</dbReference>
<feature type="region of interest" description="Disordered" evidence="1">
    <location>
        <begin position="268"/>
        <end position="291"/>
    </location>
</feature>
<evidence type="ECO:0000313" key="3">
    <source>
        <dbReference type="Proteomes" id="UP000886885"/>
    </source>
</evidence>
<dbReference type="Proteomes" id="UP000886885">
    <property type="component" value="Chromosome 9D"/>
</dbReference>
<dbReference type="OrthoDB" id="1894296at2759"/>
<dbReference type="PANTHER" id="PTHR36388:SF1">
    <property type="entry name" value="OS02G0469000 PROTEIN"/>
    <property type="match status" value="1"/>
</dbReference>
<sequence length="307" mass="33841">MLNCRLVLMIMIAKTRKHPGEAPQEFGVQTINSTSSLWILWFRINLTFILSIDDVFYISLAMNAGDNEMVEGSISSVLVDSLESSKNGDALSPEDVAWADSCLVKDDEISDGDWSSLKDVLLEILSLQPESHDSSKPGTDDLPRAADVLMLPSDEAVNLQSSVVIDNEVVTINKELEMKSKRFPINEETDVSSSQLFQEDFSETSLKHAFSPNYKEDDDSKMSLPDGSGLDMAFSAYDTEPSTEDIFKVWDLGIPDEEDELVKQLNKALSENPAHSTPQSDDSGGLKEESLDSLINGIAELSLDQHS</sequence>
<name>A0A8X7YZF2_POPTO</name>
<proteinExistence type="predicted"/>
<keyword evidence="3" id="KW-1185">Reference proteome</keyword>